<dbReference type="PANTHER" id="PTHR31286:SF153">
    <property type="entry name" value="DUF4283 DOMAIN PROTEIN"/>
    <property type="match status" value="1"/>
</dbReference>
<evidence type="ECO:0008006" key="5">
    <source>
        <dbReference type="Google" id="ProtNLM"/>
    </source>
</evidence>
<evidence type="ECO:0000313" key="3">
    <source>
        <dbReference type="EMBL" id="KAJ8762818.1"/>
    </source>
</evidence>
<feature type="domain" description="Zinc knuckle CX2CX4HX4C" evidence="2">
    <location>
        <begin position="199"/>
        <end position="246"/>
    </location>
</feature>
<protein>
    <recommendedName>
        <fullName evidence="5">DUF4283 domain-containing protein</fullName>
    </recommendedName>
</protein>
<accession>A0AAV8T9F7</accession>
<dbReference type="Pfam" id="PF14111">
    <property type="entry name" value="DUF4283"/>
    <property type="match status" value="1"/>
</dbReference>
<gene>
    <name evidence="3" type="ORF">K2173_022947</name>
</gene>
<keyword evidence="4" id="KW-1185">Reference proteome</keyword>
<dbReference type="InterPro" id="IPR040256">
    <property type="entry name" value="At4g02000-like"/>
</dbReference>
<reference evidence="3 4" key="1">
    <citation type="submission" date="2021-09" db="EMBL/GenBank/DDBJ databases">
        <title>Genomic insights and catalytic innovation underlie evolution of tropane alkaloids biosynthesis.</title>
        <authorList>
            <person name="Wang Y.-J."/>
            <person name="Tian T."/>
            <person name="Huang J.-P."/>
            <person name="Huang S.-X."/>
        </authorList>
    </citation>
    <scope>NUCLEOTIDE SEQUENCE [LARGE SCALE GENOMIC DNA]</scope>
    <source>
        <strain evidence="3">KIB-2018</strain>
        <tissue evidence="3">Leaf</tissue>
    </source>
</reference>
<sequence>MQQCLASLFSQQERKFWSAKLLLFCKMDQGLQNLSIREKEDAEFVIPTEEIQGEAINYDICLYSKLIRERVINAKAMEQMLLSFWHPMRGAYIKPLIDNNIYIIQFYHHIDLKKMLAGGPWSFNKCIMLIHQWKEGKNPMDIDFTHIDVWVQFHGLPMGFASETLARNIGNVMGTYLDYNSTFRRNSWNNYMRVRAQINVEEPLIRKKIIRKQGAEPTVITFNYERLPLICYLYGIIGHTETNCRKLLERSEEEISREWTGGISAR</sequence>
<dbReference type="PANTHER" id="PTHR31286">
    <property type="entry name" value="GLYCINE-RICH CELL WALL STRUCTURAL PROTEIN 1.8-LIKE"/>
    <property type="match status" value="1"/>
</dbReference>
<organism evidence="3 4">
    <name type="scientific">Erythroxylum novogranatense</name>
    <dbReference type="NCBI Taxonomy" id="1862640"/>
    <lineage>
        <taxon>Eukaryota</taxon>
        <taxon>Viridiplantae</taxon>
        <taxon>Streptophyta</taxon>
        <taxon>Embryophyta</taxon>
        <taxon>Tracheophyta</taxon>
        <taxon>Spermatophyta</taxon>
        <taxon>Magnoliopsida</taxon>
        <taxon>eudicotyledons</taxon>
        <taxon>Gunneridae</taxon>
        <taxon>Pentapetalae</taxon>
        <taxon>rosids</taxon>
        <taxon>fabids</taxon>
        <taxon>Malpighiales</taxon>
        <taxon>Erythroxylaceae</taxon>
        <taxon>Erythroxylum</taxon>
    </lineage>
</organism>
<comment type="caution">
    <text evidence="3">The sequence shown here is derived from an EMBL/GenBank/DDBJ whole genome shotgun (WGS) entry which is preliminary data.</text>
</comment>
<dbReference type="Pfam" id="PF14392">
    <property type="entry name" value="zf-CCHC_4"/>
    <property type="match status" value="1"/>
</dbReference>
<dbReference type="EMBL" id="JAIWQS010000006">
    <property type="protein sequence ID" value="KAJ8762818.1"/>
    <property type="molecule type" value="Genomic_DNA"/>
</dbReference>
<proteinExistence type="predicted"/>
<dbReference type="InterPro" id="IPR025836">
    <property type="entry name" value="Zn_knuckle_CX2CX4HX4C"/>
</dbReference>
<dbReference type="Proteomes" id="UP001159364">
    <property type="component" value="Linkage Group LG06"/>
</dbReference>
<dbReference type="AlphaFoldDB" id="A0AAV8T9F7"/>
<name>A0AAV8T9F7_9ROSI</name>
<evidence type="ECO:0000259" key="1">
    <source>
        <dbReference type="Pfam" id="PF14111"/>
    </source>
</evidence>
<evidence type="ECO:0000259" key="2">
    <source>
        <dbReference type="Pfam" id="PF14392"/>
    </source>
</evidence>
<dbReference type="InterPro" id="IPR025558">
    <property type="entry name" value="DUF4283"/>
</dbReference>
<feature type="domain" description="DUF4283" evidence="1">
    <location>
        <begin position="61"/>
        <end position="140"/>
    </location>
</feature>
<evidence type="ECO:0000313" key="4">
    <source>
        <dbReference type="Proteomes" id="UP001159364"/>
    </source>
</evidence>